<keyword evidence="5 9" id="KW-0812">Transmembrane</keyword>
<organism evidence="10 11">
    <name type="scientific">Mangrovicoccus algicola</name>
    <dbReference type="NCBI Taxonomy" id="2771008"/>
    <lineage>
        <taxon>Bacteria</taxon>
        <taxon>Pseudomonadati</taxon>
        <taxon>Pseudomonadota</taxon>
        <taxon>Alphaproteobacteria</taxon>
        <taxon>Rhodobacterales</taxon>
        <taxon>Paracoccaceae</taxon>
        <taxon>Mangrovicoccus</taxon>
    </lineage>
</organism>
<dbReference type="Gene3D" id="1.10.1760.20">
    <property type="match status" value="1"/>
</dbReference>
<keyword evidence="3 8" id="KW-0813">Transport</keyword>
<gene>
    <name evidence="10" type="ORF">ICN82_07180</name>
</gene>
<dbReference type="PANTHER" id="PTHR34295:SF4">
    <property type="entry name" value="BIOTIN TRANSPORTER BIOY-RELATED"/>
    <property type="match status" value="1"/>
</dbReference>
<keyword evidence="7 8" id="KW-0472">Membrane</keyword>
<feature type="transmembrane region" description="Helical" evidence="9">
    <location>
        <begin position="107"/>
        <end position="127"/>
    </location>
</feature>
<evidence type="ECO:0000256" key="3">
    <source>
        <dbReference type="ARBA" id="ARBA00022448"/>
    </source>
</evidence>
<accession>A0A8J6YUG1</accession>
<reference evidence="10" key="1">
    <citation type="submission" date="2020-09" db="EMBL/GenBank/DDBJ databases">
        <title>A novel bacterium of genus Mangrovicoccus, isolated from South China Sea.</title>
        <authorList>
            <person name="Huang H."/>
            <person name="Mo K."/>
            <person name="Hu Y."/>
        </authorList>
    </citation>
    <scope>NUCLEOTIDE SEQUENCE</scope>
    <source>
        <strain evidence="10">HB182678</strain>
    </source>
</reference>
<dbReference type="RefSeq" id="WP_193181207.1">
    <property type="nucleotide sequence ID" value="NZ_JACVXA010000014.1"/>
</dbReference>
<dbReference type="PANTHER" id="PTHR34295">
    <property type="entry name" value="BIOTIN TRANSPORTER BIOY"/>
    <property type="match status" value="1"/>
</dbReference>
<name>A0A8J6YUG1_9RHOB</name>
<keyword evidence="6 9" id="KW-1133">Transmembrane helix</keyword>
<dbReference type="InterPro" id="IPR003784">
    <property type="entry name" value="BioY"/>
</dbReference>
<evidence type="ECO:0000313" key="11">
    <source>
        <dbReference type="Proteomes" id="UP000609121"/>
    </source>
</evidence>
<evidence type="ECO:0000256" key="6">
    <source>
        <dbReference type="ARBA" id="ARBA00022989"/>
    </source>
</evidence>
<comment type="caution">
    <text evidence="10">The sequence shown here is derived from an EMBL/GenBank/DDBJ whole genome shotgun (WGS) entry which is preliminary data.</text>
</comment>
<dbReference type="AlphaFoldDB" id="A0A8J6YUG1"/>
<dbReference type="GO" id="GO:0015225">
    <property type="term" value="F:biotin transmembrane transporter activity"/>
    <property type="evidence" value="ECO:0007669"/>
    <property type="project" value="UniProtKB-UniRule"/>
</dbReference>
<feature type="transmembrane region" description="Helical" evidence="9">
    <location>
        <begin position="76"/>
        <end position="100"/>
    </location>
</feature>
<evidence type="ECO:0000256" key="4">
    <source>
        <dbReference type="ARBA" id="ARBA00022475"/>
    </source>
</evidence>
<evidence type="ECO:0000313" key="10">
    <source>
        <dbReference type="EMBL" id="MBE3637982.1"/>
    </source>
</evidence>
<feature type="transmembrane region" description="Helical" evidence="9">
    <location>
        <begin position="6"/>
        <end position="30"/>
    </location>
</feature>
<comment type="similarity">
    <text evidence="2 8">Belongs to the BioY family.</text>
</comment>
<proteinExistence type="inferred from homology"/>
<dbReference type="Proteomes" id="UP000609121">
    <property type="component" value="Unassembled WGS sequence"/>
</dbReference>
<comment type="subcellular location">
    <subcellularLocation>
        <location evidence="1 8">Cell membrane</location>
        <topology evidence="1 8">Multi-pass membrane protein</topology>
    </subcellularLocation>
</comment>
<evidence type="ECO:0000256" key="2">
    <source>
        <dbReference type="ARBA" id="ARBA00010692"/>
    </source>
</evidence>
<keyword evidence="11" id="KW-1185">Reference proteome</keyword>
<evidence type="ECO:0000256" key="1">
    <source>
        <dbReference type="ARBA" id="ARBA00004651"/>
    </source>
</evidence>
<sequence length="181" mass="17986">MDRDLIMTALFAALIAALGLIPSVTLISGVPISAQSLGVMLAGVVLGARRGAMAAALVVLMVALGLPLLAGGRGGIGVFAGPTVGFLLGWIPAAFVAGWVMERARRLPVLAAGTFAAVLGGVVVLYVPGILGMALVLRKSLPEAAGFALPFIPGDLLKAVVAGALASALNKARAGALLSRA</sequence>
<evidence type="ECO:0000256" key="7">
    <source>
        <dbReference type="ARBA" id="ARBA00023136"/>
    </source>
</evidence>
<dbReference type="EMBL" id="JACVXA010000014">
    <property type="protein sequence ID" value="MBE3637982.1"/>
    <property type="molecule type" value="Genomic_DNA"/>
</dbReference>
<dbReference type="PIRSF" id="PIRSF016661">
    <property type="entry name" value="BioY"/>
    <property type="match status" value="1"/>
</dbReference>
<evidence type="ECO:0000256" key="9">
    <source>
        <dbReference type="SAM" id="Phobius"/>
    </source>
</evidence>
<feature type="transmembrane region" description="Helical" evidence="9">
    <location>
        <begin position="147"/>
        <end position="169"/>
    </location>
</feature>
<feature type="transmembrane region" description="Helical" evidence="9">
    <location>
        <begin position="51"/>
        <end position="70"/>
    </location>
</feature>
<dbReference type="Pfam" id="PF02632">
    <property type="entry name" value="BioY"/>
    <property type="match status" value="1"/>
</dbReference>
<protein>
    <recommendedName>
        <fullName evidence="8">Biotin transporter</fullName>
    </recommendedName>
</protein>
<dbReference type="GO" id="GO:0005886">
    <property type="term" value="C:plasma membrane"/>
    <property type="evidence" value="ECO:0007669"/>
    <property type="project" value="UniProtKB-SubCell"/>
</dbReference>
<evidence type="ECO:0000256" key="5">
    <source>
        <dbReference type="ARBA" id="ARBA00022692"/>
    </source>
</evidence>
<evidence type="ECO:0000256" key="8">
    <source>
        <dbReference type="PIRNR" id="PIRNR016661"/>
    </source>
</evidence>
<keyword evidence="4 8" id="KW-1003">Cell membrane</keyword>